<evidence type="ECO:0000256" key="1">
    <source>
        <dbReference type="ARBA" id="ARBA00023125"/>
    </source>
</evidence>
<feature type="domain" description="HTH cro/C1-type" evidence="2">
    <location>
        <begin position="5"/>
        <end position="59"/>
    </location>
</feature>
<keyword evidence="1" id="KW-0238">DNA-binding</keyword>
<dbReference type="Gene3D" id="1.10.260.40">
    <property type="entry name" value="lambda repressor-like DNA-binding domains"/>
    <property type="match status" value="1"/>
</dbReference>
<dbReference type="EMBL" id="JACBXQ010000001">
    <property type="protein sequence ID" value="MBG9985804.1"/>
    <property type="molecule type" value="Genomic_DNA"/>
</dbReference>
<gene>
    <name evidence="3" type="ORF">HZY91_02725</name>
</gene>
<dbReference type="Pfam" id="PF01381">
    <property type="entry name" value="HTH_3"/>
    <property type="match status" value="1"/>
</dbReference>
<proteinExistence type="predicted"/>
<evidence type="ECO:0000313" key="4">
    <source>
        <dbReference type="Proteomes" id="UP000721415"/>
    </source>
</evidence>
<sequence>MKNNIKEIRLALNLSQKELAQLCDVSRQTINMVENDKYDPSLPLAMKLARSLNRSIEQLFELDD</sequence>
<evidence type="ECO:0000259" key="2">
    <source>
        <dbReference type="PROSITE" id="PS50943"/>
    </source>
</evidence>
<organism evidence="3 4">
    <name type="scientific">Facklamia lactis</name>
    <dbReference type="NCBI Taxonomy" id="2749967"/>
    <lineage>
        <taxon>Bacteria</taxon>
        <taxon>Bacillati</taxon>
        <taxon>Bacillota</taxon>
        <taxon>Bacilli</taxon>
        <taxon>Lactobacillales</taxon>
        <taxon>Aerococcaceae</taxon>
        <taxon>Facklamia</taxon>
    </lineage>
</organism>
<dbReference type="PROSITE" id="PS50943">
    <property type="entry name" value="HTH_CROC1"/>
    <property type="match status" value="1"/>
</dbReference>
<dbReference type="Proteomes" id="UP000721415">
    <property type="component" value="Unassembled WGS sequence"/>
</dbReference>
<reference evidence="3 4" key="1">
    <citation type="submission" date="2020-07" db="EMBL/GenBank/DDBJ databases">
        <title>Facklamia lactis sp. nov., isolated from raw milk.</title>
        <authorList>
            <person name="Doll E.V."/>
            <person name="Huptas C."/>
            <person name="Staib L."/>
            <person name="Wenning M."/>
            <person name="Scherer S."/>
        </authorList>
    </citation>
    <scope>NUCLEOTIDE SEQUENCE [LARGE SCALE GENOMIC DNA]</scope>
    <source>
        <strain evidence="3 4">DSM 111018</strain>
    </source>
</reference>
<keyword evidence="4" id="KW-1185">Reference proteome</keyword>
<dbReference type="SUPFAM" id="SSF47413">
    <property type="entry name" value="lambda repressor-like DNA-binding domains"/>
    <property type="match status" value="1"/>
</dbReference>
<dbReference type="RefSeq" id="WP_197114446.1">
    <property type="nucleotide sequence ID" value="NZ_JACBXQ010000001.1"/>
</dbReference>
<dbReference type="InterPro" id="IPR010982">
    <property type="entry name" value="Lambda_DNA-bd_dom_sf"/>
</dbReference>
<dbReference type="InterPro" id="IPR001387">
    <property type="entry name" value="Cro/C1-type_HTH"/>
</dbReference>
<dbReference type="CDD" id="cd00093">
    <property type="entry name" value="HTH_XRE"/>
    <property type="match status" value="1"/>
</dbReference>
<accession>A0ABS0LR89</accession>
<evidence type="ECO:0000313" key="3">
    <source>
        <dbReference type="EMBL" id="MBG9985804.1"/>
    </source>
</evidence>
<protein>
    <submittedName>
        <fullName evidence="3">Helix-turn-helix transcriptional regulator</fullName>
    </submittedName>
</protein>
<dbReference type="PANTHER" id="PTHR46558:SF4">
    <property type="entry name" value="DNA-BIDING PHAGE PROTEIN"/>
    <property type="match status" value="1"/>
</dbReference>
<name>A0ABS0LR89_9LACT</name>
<dbReference type="PANTHER" id="PTHR46558">
    <property type="entry name" value="TRACRIPTIONAL REGULATORY PROTEIN-RELATED-RELATED"/>
    <property type="match status" value="1"/>
</dbReference>
<comment type="caution">
    <text evidence="3">The sequence shown here is derived from an EMBL/GenBank/DDBJ whole genome shotgun (WGS) entry which is preliminary data.</text>
</comment>
<dbReference type="SMART" id="SM00530">
    <property type="entry name" value="HTH_XRE"/>
    <property type="match status" value="1"/>
</dbReference>